<dbReference type="VEuPathDB" id="FungiDB:HMPREF1541_03201"/>
<feature type="transmembrane region" description="Helical" evidence="1">
    <location>
        <begin position="440"/>
        <end position="463"/>
    </location>
</feature>
<evidence type="ECO:0000313" key="3">
    <source>
        <dbReference type="EMBL" id="ETN41266.1"/>
    </source>
</evidence>
<evidence type="ECO:0000256" key="1">
    <source>
        <dbReference type="SAM" id="Phobius"/>
    </source>
</evidence>
<dbReference type="EMBL" id="KB822719">
    <property type="protein sequence ID" value="ETN41266.1"/>
    <property type="molecule type" value="Genomic_DNA"/>
</dbReference>
<keyword evidence="1" id="KW-1133">Transmembrane helix</keyword>
<feature type="transmembrane region" description="Helical" evidence="1">
    <location>
        <begin position="367"/>
        <end position="391"/>
    </location>
</feature>
<dbReference type="RefSeq" id="XP_008715775.1">
    <property type="nucleotide sequence ID" value="XM_008717553.1"/>
</dbReference>
<feature type="domain" description="Glycosyltransferase 2-like" evidence="2">
    <location>
        <begin position="102"/>
        <end position="367"/>
    </location>
</feature>
<accession>W2RXL7</accession>
<dbReference type="eggNOG" id="ENOG502QTTH">
    <property type="taxonomic scope" value="Eukaryota"/>
</dbReference>
<evidence type="ECO:0000259" key="2">
    <source>
        <dbReference type="Pfam" id="PF13632"/>
    </source>
</evidence>
<dbReference type="PANTHER" id="PTHR36851">
    <property type="entry name" value="UNNAMED PRODUCT"/>
    <property type="match status" value="1"/>
</dbReference>
<keyword evidence="1" id="KW-0812">Transmembrane</keyword>
<keyword evidence="1" id="KW-0472">Membrane</keyword>
<protein>
    <recommendedName>
        <fullName evidence="2">Glycosyltransferase 2-like domain-containing protein</fullName>
    </recommendedName>
</protein>
<dbReference type="HOGENOM" id="CLU_014663_1_0_1"/>
<dbReference type="InterPro" id="IPR001173">
    <property type="entry name" value="Glyco_trans_2-like"/>
</dbReference>
<sequence>MVIILPAYKETLDTMRETLDVLASHTDASTSYDVFLAMEERDPSAIVSAKQMTVEYAARFLDLQATFHPAGIPGESAGKSSNVSWTAREVMAKYNGESDVLVTVMDSDSHLQQQYFRFIRERYLATRQGDPQSNLVLYVPPIVFDRNAHEIPLLVRAADLMWSGAGLSCYANSSPDTHLAIPTSVYTLSLPLVQLANGWDAGADAIGEDMHMMLKCYFASKGLLNIESVPSPASQCNIDTPQRGIRGYLEHHNARYKQALRHMWGCLDTGYAARRWLEMSSDVIPSTPQSSPSLAPRLPRTRKLSHSSKPLKWQITNPRRFTLRNASLGLRMLEAHCIPAHLPLILIGSAIYTALPRPTDEWLWLPLFLDIFGWLRAGGFIAMVSYFLFIYESYHATCLNVRETEMRKAGLADEVSFSRRRRWHPRAILDFLVFPVSGTLYGSVPLLQAAFTHLWTVNLVYLVSAKPMRAVTKAVGSTISAASGVGEGQREAVPLMRATETAV</sequence>
<dbReference type="AlphaFoldDB" id="W2RXL7"/>
<name>W2RXL7_CYPE1</name>
<dbReference type="InParanoid" id="W2RXL7"/>
<gene>
    <name evidence="3" type="ORF">HMPREF1541_03201</name>
</gene>
<dbReference type="Proteomes" id="UP000030752">
    <property type="component" value="Unassembled WGS sequence"/>
</dbReference>
<dbReference type="GeneID" id="19970540"/>
<reference evidence="3 4" key="1">
    <citation type="submission" date="2013-03" db="EMBL/GenBank/DDBJ databases">
        <title>The Genome Sequence of Phialophora europaea CBS 101466.</title>
        <authorList>
            <consortium name="The Broad Institute Genomics Platform"/>
            <person name="Cuomo C."/>
            <person name="de Hoog S."/>
            <person name="Gorbushina A."/>
            <person name="Walker B."/>
            <person name="Young S.K."/>
            <person name="Zeng Q."/>
            <person name="Gargeya S."/>
            <person name="Fitzgerald M."/>
            <person name="Haas B."/>
            <person name="Abouelleil A."/>
            <person name="Allen A.W."/>
            <person name="Alvarado L."/>
            <person name="Arachchi H.M."/>
            <person name="Berlin A.M."/>
            <person name="Chapman S.B."/>
            <person name="Gainer-Dewar J."/>
            <person name="Goldberg J."/>
            <person name="Griggs A."/>
            <person name="Gujja S."/>
            <person name="Hansen M."/>
            <person name="Howarth C."/>
            <person name="Imamovic A."/>
            <person name="Ireland A."/>
            <person name="Larimer J."/>
            <person name="McCowan C."/>
            <person name="Murphy C."/>
            <person name="Pearson M."/>
            <person name="Poon T.W."/>
            <person name="Priest M."/>
            <person name="Roberts A."/>
            <person name="Saif S."/>
            <person name="Shea T."/>
            <person name="Sisk P."/>
            <person name="Sykes S."/>
            <person name="Wortman J."/>
            <person name="Nusbaum C."/>
            <person name="Birren B."/>
        </authorList>
    </citation>
    <scope>NUCLEOTIDE SEQUENCE [LARGE SCALE GENOMIC DNA]</scope>
    <source>
        <strain evidence="3 4">CBS 101466</strain>
    </source>
</reference>
<dbReference type="Pfam" id="PF13632">
    <property type="entry name" value="Glyco_trans_2_3"/>
    <property type="match status" value="1"/>
</dbReference>
<keyword evidence="4" id="KW-1185">Reference proteome</keyword>
<organism evidence="3 4">
    <name type="scientific">Cyphellophora europaea (strain CBS 101466)</name>
    <name type="common">Phialophora europaea</name>
    <dbReference type="NCBI Taxonomy" id="1220924"/>
    <lineage>
        <taxon>Eukaryota</taxon>
        <taxon>Fungi</taxon>
        <taxon>Dikarya</taxon>
        <taxon>Ascomycota</taxon>
        <taxon>Pezizomycotina</taxon>
        <taxon>Eurotiomycetes</taxon>
        <taxon>Chaetothyriomycetidae</taxon>
        <taxon>Chaetothyriales</taxon>
        <taxon>Cyphellophoraceae</taxon>
        <taxon>Cyphellophora</taxon>
    </lineage>
</organism>
<dbReference type="PANTHER" id="PTHR36851:SF1">
    <property type="entry name" value="GLYCO_TRANS_2-LIKE DOMAIN-CONTAINING PROTEIN"/>
    <property type="match status" value="1"/>
</dbReference>
<evidence type="ECO:0000313" key="4">
    <source>
        <dbReference type="Proteomes" id="UP000030752"/>
    </source>
</evidence>
<dbReference type="OrthoDB" id="5819478at2759"/>
<proteinExistence type="predicted"/>